<organism evidence="1 2">
    <name type="scientific">Hoyosella subflava (strain DSM 45089 / JCM 17490 / NBRC 109087 / DQS3-9A1)</name>
    <name type="common">Amycolicicoccus subflavus</name>
    <dbReference type="NCBI Taxonomy" id="443218"/>
    <lineage>
        <taxon>Bacteria</taxon>
        <taxon>Bacillati</taxon>
        <taxon>Actinomycetota</taxon>
        <taxon>Actinomycetes</taxon>
        <taxon>Mycobacteriales</taxon>
        <taxon>Hoyosellaceae</taxon>
        <taxon>Hoyosella</taxon>
    </lineage>
</organism>
<sequence length="40" mass="4527">MHPHPVLLHDAQNAPLTTVGDSYKSCQWWPLLSFVCSIAY</sequence>
<proteinExistence type="predicted"/>
<accession>F6EK95</accession>
<dbReference type="Proteomes" id="UP000009235">
    <property type="component" value="Chromosome"/>
</dbReference>
<reference evidence="1 2" key="1">
    <citation type="journal article" date="2011" name="J. Bacteriol.">
        <title>Complete genome sequence of Amycolicicoccus subflavus DQS3-9A1T, an actinomycete isolated from crude oil-polluted soil.</title>
        <authorList>
            <person name="Cai M."/>
            <person name="Chen W.M."/>
            <person name="Nie Y."/>
            <person name="Chi C.Q."/>
            <person name="Wang Y.N."/>
            <person name="Tang Y.Q."/>
            <person name="Li G.Y."/>
            <person name="Wu X.L."/>
        </authorList>
    </citation>
    <scope>NUCLEOTIDE SEQUENCE [LARGE SCALE GENOMIC DNA]</scope>
    <source>
        <strain evidence="2">DSM 45089 / DQS3-9A1</strain>
    </source>
</reference>
<evidence type="ECO:0000313" key="2">
    <source>
        <dbReference type="Proteomes" id="UP000009235"/>
    </source>
</evidence>
<dbReference type="AlphaFoldDB" id="F6EK95"/>
<name>F6EK95_HOYSD</name>
<keyword evidence="2" id="KW-1185">Reference proteome</keyword>
<dbReference type="KEGG" id="asd:AS9A_4203"/>
<dbReference type="HOGENOM" id="CLU_3283883_0_0_11"/>
<gene>
    <name evidence="1" type="ordered locus">AS9A_4203</name>
</gene>
<protein>
    <submittedName>
        <fullName evidence="1">Uncharacterized protein</fullName>
    </submittedName>
</protein>
<dbReference type="EMBL" id="CP002786">
    <property type="protein sequence ID" value="AEF42636.1"/>
    <property type="molecule type" value="Genomic_DNA"/>
</dbReference>
<evidence type="ECO:0000313" key="1">
    <source>
        <dbReference type="EMBL" id="AEF42636.1"/>
    </source>
</evidence>